<organism evidence="1 2">
    <name type="scientific">Parapedobacter pyrenivorans</name>
    <dbReference type="NCBI Taxonomy" id="1305674"/>
    <lineage>
        <taxon>Bacteria</taxon>
        <taxon>Pseudomonadati</taxon>
        <taxon>Bacteroidota</taxon>
        <taxon>Sphingobacteriia</taxon>
        <taxon>Sphingobacteriales</taxon>
        <taxon>Sphingobacteriaceae</taxon>
        <taxon>Parapedobacter</taxon>
    </lineage>
</organism>
<dbReference type="Proteomes" id="UP000660862">
    <property type="component" value="Unassembled WGS sequence"/>
</dbReference>
<reference evidence="1" key="1">
    <citation type="journal article" date="2014" name="Int. J. Syst. Evol. Microbiol.">
        <title>Complete genome sequence of Corynebacterium casei LMG S-19264T (=DSM 44701T), isolated from a smear-ripened cheese.</title>
        <authorList>
            <consortium name="US DOE Joint Genome Institute (JGI-PGF)"/>
            <person name="Walter F."/>
            <person name="Albersmeier A."/>
            <person name="Kalinowski J."/>
            <person name="Ruckert C."/>
        </authorList>
    </citation>
    <scope>NUCLEOTIDE SEQUENCE</scope>
    <source>
        <strain evidence="1">CGMCC 1.12195</strain>
    </source>
</reference>
<dbReference type="EMBL" id="BMER01000001">
    <property type="protein sequence ID" value="GGG79278.1"/>
    <property type="molecule type" value="Genomic_DNA"/>
</dbReference>
<evidence type="ECO:0000313" key="1">
    <source>
        <dbReference type="EMBL" id="GGG79278.1"/>
    </source>
</evidence>
<protein>
    <recommendedName>
        <fullName evidence="3">DUF748 domain-containing protein</fullName>
    </recommendedName>
</protein>
<sequence>MEVALKKRVVDGTNGHYRLTYDELELSLLAGNATATNIRLTPAMSADTRHRPAATIYHLRIGRLKINGVGLLRLLISNRLTINTITIDTPSFRIVRHRQVDTGATDSASKPVHEQITQTLSGIKVNRIVLQAGEFELADEHDATHLHIQKITGTARDIRIDSASLLDTARLYGAKAIQLEAETVDYVRPDSLYHLQIGPLHFQTTKEELVLHNLRYGPTLSKAAFYRRTQLAKDISNISISRIGLTGIDITRWVSAQTIAAAALHIDSGSIAIYKDKTQPNPPENKIGKSPHQQLLRLEQPVAIDSVLIGALDIGFTEVSDQTGKAGTVTFETTSGVIRNLTNDSLALVRNRFMELHARSRVMGAGDLTVDFRFDLRDSLGAHKYRAQLGPMSGTPFNKMLTPQLHVEIEHVAIQGLRFDMEANDRRTAGTLHLDYDNLKVNMLREDNEGGTSTKPIVSFFANRFLLNDSNPDANGVRHTGQVYIERPYSFSFFKMIWRSIREGTKECIGL</sequence>
<evidence type="ECO:0008006" key="3">
    <source>
        <dbReference type="Google" id="ProtNLM"/>
    </source>
</evidence>
<name>A0A917HHF8_9SPHI</name>
<proteinExistence type="predicted"/>
<comment type="caution">
    <text evidence="1">The sequence shown here is derived from an EMBL/GenBank/DDBJ whole genome shotgun (WGS) entry which is preliminary data.</text>
</comment>
<dbReference type="AlphaFoldDB" id="A0A917HHF8"/>
<gene>
    <name evidence="1" type="ORF">GCM10007415_09330</name>
</gene>
<evidence type="ECO:0000313" key="2">
    <source>
        <dbReference type="Proteomes" id="UP000660862"/>
    </source>
</evidence>
<reference evidence="1" key="2">
    <citation type="submission" date="2020-09" db="EMBL/GenBank/DDBJ databases">
        <authorList>
            <person name="Sun Q."/>
            <person name="Zhou Y."/>
        </authorList>
    </citation>
    <scope>NUCLEOTIDE SEQUENCE</scope>
    <source>
        <strain evidence="1">CGMCC 1.12195</strain>
    </source>
</reference>
<keyword evidence="2" id="KW-1185">Reference proteome</keyword>
<accession>A0A917HHF8</accession>